<dbReference type="SMART" id="SM00530">
    <property type="entry name" value="HTH_XRE"/>
    <property type="match status" value="1"/>
</dbReference>
<evidence type="ECO:0000313" key="3">
    <source>
        <dbReference type="Proteomes" id="UP000295781"/>
    </source>
</evidence>
<dbReference type="OrthoDB" id="5346389at2"/>
<dbReference type="Proteomes" id="UP000295781">
    <property type="component" value="Chromosome"/>
</dbReference>
<dbReference type="Pfam" id="PF17765">
    <property type="entry name" value="MLTR_LBD"/>
    <property type="match status" value="1"/>
</dbReference>
<evidence type="ECO:0000259" key="1">
    <source>
        <dbReference type="PROSITE" id="PS50943"/>
    </source>
</evidence>
<protein>
    <submittedName>
        <fullName evidence="2">XRE family transcriptional regulator</fullName>
    </submittedName>
</protein>
<dbReference type="PROSITE" id="PS50943">
    <property type="entry name" value="HTH_CROC1"/>
    <property type="match status" value="1"/>
</dbReference>
<accession>A0A4P2Q9T7</accession>
<organism evidence="2 3">
    <name type="scientific">Sorangium cellulosum</name>
    <name type="common">Polyangium cellulosum</name>
    <dbReference type="NCBI Taxonomy" id="56"/>
    <lineage>
        <taxon>Bacteria</taxon>
        <taxon>Pseudomonadati</taxon>
        <taxon>Myxococcota</taxon>
        <taxon>Polyangia</taxon>
        <taxon>Polyangiales</taxon>
        <taxon>Polyangiaceae</taxon>
        <taxon>Sorangium</taxon>
    </lineage>
</organism>
<dbReference type="SUPFAM" id="SSF47413">
    <property type="entry name" value="lambda repressor-like DNA-binding domains"/>
    <property type="match status" value="1"/>
</dbReference>
<dbReference type="Gene3D" id="3.30.450.180">
    <property type="match status" value="1"/>
</dbReference>
<feature type="domain" description="HTH cro/C1-type" evidence="1">
    <location>
        <begin position="48"/>
        <end position="95"/>
    </location>
</feature>
<dbReference type="CDD" id="cd00093">
    <property type="entry name" value="HTH_XRE"/>
    <property type="match status" value="1"/>
</dbReference>
<dbReference type="GO" id="GO:0003677">
    <property type="term" value="F:DNA binding"/>
    <property type="evidence" value="ECO:0007669"/>
    <property type="project" value="InterPro"/>
</dbReference>
<dbReference type="AlphaFoldDB" id="A0A4P2Q9T7"/>
<reference evidence="2 3" key="1">
    <citation type="submission" date="2015-09" db="EMBL/GenBank/DDBJ databases">
        <title>Sorangium comparison.</title>
        <authorList>
            <person name="Zaburannyi N."/>
            <person name="Bunk B."/>
            <person name="Overmann J."/>
            <person name="Mueller R."/>
        </authorList>
    </citation>
    <scope>NUCLEOTIDE SEQUENCE [LARGE SCALE GENOMIC DNA]</scope>
    <source>
        <strain evidence="2 3">So ceGT47</strain>
    </source>
</reference>
<dbReference type="Pfam" id="PF13560">
    <property type="entry name" value="HTH_31"/>
    <property type="match status" value="1"/>
</dbReference>
<gene>
    <name evidence="2" type="ORF">SOCEGT47_069580</name>
</gene>
<name>A0A4P2Q9T7_SORCE</name>
<dbReference type="Gene3D" id="1.10.260.40">
    <property type="entry name" value="lambda repressor-like DNA-binding domains"/>
    <property type="match status" value="1"/>
</dbReference>
<dbReference type="InterPro" id="IPR041413">
    <property type="entry name" value="MLTR_LBD"/>
</dbReference>
<dbReference type="InterPro" id="IPR010982">
    <property type="entry name" value="Lambda_DNA-bd_dom_sf"/>
</dbReference>
<dbReference type="PANTHER" id="PTHR35010">
    <property type="entry name" value="BLL4672 PROTEIN-RELATED"/>
    <property type="match status" value="1"/>
</dbReference>
<dbReference type="InterPro" id="IPR001387">
    <property type="entry name" value="Cro/C1-type_HTH"/>
</dbReference>
<dbReference type="EMBL" id="CP012670">
    <property type="protein sequence ID" value="AUX26397.1"/>
    <property type="molecule type" value="Genomic_DNA"/>
</dbReference>
<sequence>MHPGRMSGARGIVSDRRSELADFLRGRRTRAAPLPGGGFTGKRRRTPGLRREELAQLAGLSVDWYTRLEQGRDVNPSRETLEAIARVLKLDEDERGHLFYLARPEPAGGTARSPARQERAEPAMTRALEAMRVPALVFSPRFDVLAWNGAACRLLVDFGDVPSRKRNLLWMTFHHAGYRACYADIGVIEREAVASFRFSASSYVGDPEFDALIAGLLETNEAFRALWARHEVRAKVSGIKAFRIEGRGAGDRDAGGGPLVLEWHTLASTTSSRQQLVYYTTRSAGGPEDERRLAALCEDAG</sequence>
<proteinExistence type="predicted"/>
<evidence type="ECO:0000313" key="2">
    <source>
        <dbReference type="EMBL" id="AUX26397.1"/>
    </source>
</evidence>